<dbReference type="InterPro" id="IPR011701">
    <property type="entry name" value="MFS"/>
</dbReference>
<dbReference type="Pfam" id="PF07690">
    <property type="entry name" value="MFS_1"/>
    <property type="match status" value="1"/>
</dbReference>
<dbReference type="SUPFAM" id="SSF103473">
    <property type="entry name" value="MFS general substrate transporter"/>
    <property type="match status" value="1"/>
</dbReference>
<dbReference type="eggNOG" id="COG2814">
    <property type="taxonomic scope" value="Bacteria"/>
</dbReference>
<keyword evidence="3 6" id="KW-0812">Transmembrane</keyword>
<feature type="transmembrane region" description="Helical" evidence="6">
    <location>
        <begin position="161"/>
        <end position="181"/>
    </location>
</feature>
<dbReference type="PROSITE" id="PS50850">
    <property type="entry name" value="MFS"/>
    <property type="match status" value="1"/>
</dbReference>
<feature type="transmembrane region" description="Helical" evidence="6">
    <location>
        <begin position="12"/>
        <end position="31"/>
    </location>
</feature>
<dbReference type="PANTHER" id="PTHR43124:SF3">
    <property type="entry name" value="CHLORAMPHENICOL EFFLUX PUMP RV0191"/>
    <property type="match status" value="1"/>
</dbReference>
<proteinExistence type="predicted"/>
<organism evidence="8 9">
    <name type="scientific">Melioribacter roseus (strain DSM 23840 / JCM 17771 / VKM B-2668 / P3M-2)</name>
    <dbReference type="NCBI Taxonomy" id="1191523"/>
    <lineage>
        <taxon>Bacteria</taxon>
        <taxon>Pseudomonadati</taxon>
        <taxon>Ignavibacteriota</taxon>
        <taxon>Ignavibacteria</taxon>
        <taxon>Ignavibacteriales</taxon>
        <taxon>Melioribacteraceae</taxon>
        <taxon>Melioribacter</taxon>
    </lineage>
</organism>
<dbReference type="OrthoDB" id="9807274at2"/>
<dbReference type="KEGG" id="mro:MROS_1711"/>
<dbReference type="InterPro" id="IPR036259">
    <property type="entry name" value="MFS_trans_sf"/>
</dbReference>
<comment type="subcellular location">
    <subcellularLocation>
        <location evidence="1">Cell membrane</location>
        <topology evidence="1">Multi-pass membrane protein</topology>
    </subcellularLocation>
</comment>
<feature type="transmembrane region" description="Helical" evidence="6">
    <location>
        <begin position="242"/>
        <end position="258"/>
    </location>
</feature>
<evidence type="ECO:0000256" key="1">
    <source>
        <dbReference type="ARBA" id="ARBA00004651"/>
    </source>
</evidence>
<evidence type="ECO:0000256" key="4">
    <source>
        <dbReference type="ARBA" id="ARBA00022989"/>
    </source>
</evidence>
<sequence length="386" mass="42018">MKLFLNKNLRIIYAITLISVMGVASVTPAFPDIARHFNLSGKEIGLLIVFFTLPGVIFTPILGILADRYGRNKVLVPSLLLFGLAGFACVFLAGFEYLLILRFFQGVGAASLGSLNVTLIGYLFEGSRRAEAMGYNASVLSVATSAYPFIGGLLASISWHYVFILPAFAIPVAMIVIIYLNNPEHSKSQTLKDYLANALKSIKSLNAIILFSVSLVTFILLYGSYLTYLPFLLNKTYKFNSAHIGIVMSVMSFTTAIVSSRLGKLSTTLSYKQIMTLSFIFYGIALLALSLGYTLWLLIISVIIYGVGQGLNLPTIQTLLSSITPFEYRAAFMSFNGMVLRTGQTIGPALMGIAFSLGGLRAVFYAGAFLAFMALIPISLIKIKQV</sequence>
<evidence type="ECO:0000313" key="8">
    <source>
        <dbReference type="EMBL" id="AFN74945.1"/>
    </source>
</evidence>
<feature type="transmembrane region" description="Helical" evidence="6">
    <location>
        <begin position="78"/>
        <end position="100"/>
    </location>
</feature>
<evidence type="ECO:0000256" key="3">
    <source>
        <dbReference type="ARBA" id="ARBA00022692"/>
    </source>
</evidence>
<name>I6Z712_MELRP</name>
<dbReference type="InterPro" id="IPR050189">
    <property type="entry name" value="MFS_Efflux_Transporters"/>
</dbReference>
<dbReference type="PANTHER" id="PTHR43124">
    <property type="entry name" value="PURINE EFFLUX PUMP PBUE"/>
    <property type="match status" value="1"/>
</dbReference>
<dbReference type="GO" id="GO:0022857">
    <property type="term" value="F:transmembrane transporter activity"/>
    <property type="evidence" value="ECO:0007669"/>
    <property type="project" value="InterPro"/>
</dbReference>
<keyword evidence="4 6" id="KW-1133">Transmembrane helix</keyword>
<dbReference type="Proteomes" id="UP000009011">
    <property type="component" value="Chromosome"/>
</dbReference>
<accession>I6Z712</accession>
<evidence type="ECO:0000313" key="9">
    <source>
        <dbReference type="Proteomes" id="UP000009011"/>
    </source>
</evidence>
<feature type="transmembrane region" description="Helical" evidence="6">
    <location>
        <begin position="43"/>
        <end position="66"/>
    </location>
</feature>
<dbReference type="HOGENOM" id="CLU_001265_10_6_10"/>
<dbReference type="CDD" id="cd17474">
    <property type="entry name" value="MFS_YfmO_like"/>
    <property type="match status" value="1"/>
</dbReference>
<evidence type="ECO:0000256" key="5">
    <source>
        <dbReference type="ARBA" id="ARBA00023136"/>
    </source>
</evidence>
<evidence type="ECO:0000256" key="6">
    <source>
        <dbReference type="SAM" id="Phobius"/>
    </source>
</evidence>
<dbReference type="InterPro" id="IPR020846">
    <property type="entry name" value="MFS_dom"/>
</dbReference>
<keyword evidence="5 6" id="KW-0472">Membrane</keyword>
<dbReference type="GO" id="GO:0005886">
    <property type="term" value="C:plasma membrane"/>
    <property type="evidence" value="ECO:0007669"/>
    <property type="project" value="UniProtKB-SubCell"/>
</dbReference>
<dbReference type="PRINTS" id="PR01036">
    <property type="entry name" value="TCRTETB"/>
</dbReference>
<feature type="transmembrane region" description="Helical" evidence="6">
    <location>
        <begin position="106"/>
        <end position="124"/>
    </location>
</feature>
<feature type="transmembrane region" description="Helical" evidence="6">
    <location>
        <begin position="279"/>
        <end position="305"/>
    </location>
</feature>
<dbReference type="Gene3D" id="1.20.1250.20">
    <property type="entry name" value="MFS general substrate transporter like domains"/>
    <property type="match status" value="1"/>
</dbReference>
<feature type="domain" description="Major facilitator superfamily (MFS) profile" evidence="7">
    <location>
        <begin position="8"/>
        <end position="386"/>
    </location>
</feature>
<reference evidence="8 9" key="1">
    <citation type="journal article" date="2013" name="PLoS ONE">
        <title>Genomic analysis of Melioribacter roseus, facultatively anaerobic organotrophic bacterium representing a novel deep lineage within Bacteriodetes/Chlorobi group.</title>
        <authorList>
            <person name="Kadnikov V.V."/>
            <person name="Mardanov A.V."/>
            <person name="Podosokorskaya O.A."/>
            <person name="Gavrilov S.N."/>
            <person name="Kublanov I.V."/>
            <person name="Beletsky A.V."/>
            <person name="Bonch-Osmolovskaya E.A."/>
            <person name="Ravin N.V."/>
        </authorList>
    </citation>
    <scope>NUCLEOTIDE SEQUENCE [LARGE SCALE GENOMIC DNA]</scope>
    <source>
        <strain evidence="9">JCM 17771 / P3M-2</strain>
    </source>
</reference>
<feature type="transmembrane region" description="Helical" evidence="6">
    <location>
        <begin position="202"/>
        <end position="222"/>
    </location>
</feature>
<dbReference type="PATRIC" id="fig|1191523.3.peg.1813"/>
<dbReference type="AlphaFoldDB" id="I6Z712"/>
<feature type="transmembrane region" description="Helical" evidence="6">
    <location>
        <begin position="136"/>
        <end position="155"/>
    </location>
</feature>
<evidence type="ECO:0000256" key="2">
    <source>
        <dbReference type="ARBA" id="ARBA00022475"/>
    </source>
</evidence>
<evidence type="ECO:0000259" key="7">
    <source>
        <dbReference type="PROSITE" id="PS50850"/>
    </source>
</evidence>
<keyword evidence="2" id="KW-1003">Cell membrane</keyword>
<feature type="transmembrane region" description="Helical" evidence="6">
    <location>
        <begin position="362"/>
        <end position="381"/>
    </location>
</feature>
<keyword evidence="9" id="KW-1185">Reference proteome</keyword>
<protein>
    <submittedName>
        <fullName evidence="8">Major facilitator superfamily MFS_1</fullName>
    </submittedName>
</protein>
<dbReference type="RefSeq" id="WP_014856379.1">
    <property type="nucleotide sequence ID" value="NC_018178.1"/>
</dbReference>
<dbReference type="EMBL" id="CP003557">
    <property type="protein sequence ID" value="AFN74945.1"/>
    <property type="molecule type" value="Genomic_DNA"/>
</dbReference>
<gene>
    <name evidence="8" type="ordered locus">MROS_1711</name>
</gene>